<evidence type="ECO:0000256" key="8">
    <source>
        <dbReference type="ARBA" id="ARBA00023170"/>
    </source>
</evidence>
<protein>
    <submittedName>
        <fullName evidence="11">Uncharacterized protein</fullName>
    </submittedName>
</protein>
<evidence type="ECO:0000256" key="4">
    <source>
        <dbReference type="ARBA" id="ARBA00022692"/>
    </source>
</evidence>
<name>A0ABD1E5D3_HYPHA</name>
<evidence type="ECO:0000256" key="2">
    <source>
        <dbReference type="ARBA" id="ARBA00022475"/>
    </source>
</evidence>
<keyword evidence="2" id="KW-1003">Cell membrane</keyword>
<dbReference type="GO" id="GO:0007608">
    <property type="term" value="P:sensory perception of smell"/>
    <property type="evidence" value="ECO:0007669"/>
    <property type="project" value="UniProtKB-KW"/>
</dbReference>
<evidence type="ECO:0000256" key="7">
    <source>
        <dbReference type="ARBA" id="ARBA00023136"/>
    </source>
</evidence>
<keyword evidence="6 10" id="KW-1133">Transmembrane helix</keyword>
<reference evidence="11 12" key="1">
    <citation type="submission" date="2024-05" db="EMBL/GenBank/DDBJ databases">
        <title>Genetic variation in Jamaican populations of the coffee berry borer (Hypothenemus hampei).</title>
        <authorList>
            <person name="Errbii M."/>
            <person name="Myrie A."/>
        </authorList>
    </citation>
    <scope>NUCLEOTIDE SEQUENCE [LARGE SCALE GENOMIC DNA]</scope>
    <source>
        <strain evidence="11">JA-Hopewell-2020-01-JO</strain>
        <tissue evidence="11">Whole body</tissue>
    </source>
</reference>
<evidence type="ECO:0000256" key="1">
    <source>
        <dbReference type="ARBA" id="ARBA00004651"/>
    </source>
</evidence>
<keyword evidence="7 10" id="KW-0472">Membrane</keyword>
<sequence>MFCVIFYAIGQLRIIHYIINNFKTYQGKLVSKGFQIDSANFTFKFIINKHQQIIKFIDTINNALHLVIIFDFLQNSVQITCVLIEIYERDEISVFITLYAIALFALIIYRLFILSYNSHEITLLSQLLANDIYQGEWYNESRHFKFMLKMFIMRCLKPLSIKLGPFGIIGLPSLISVLKAAYSYVMLLINIKV</sequence>
<dbReference type="Proteomes" id="UP001566132">
    <property type="component" value="Unassembled WGS sequence"/>
</dbReference>
<feature type="transmembrane region" description="Helical" evidence="10">
    <location>
        <begin position="166"/>
        <end position="189"/>
    </location>
</feature>
<evidence type="ECO:0000256" key="10">
    <source>
        <dbReference type="SAM" id="Phobius"/>
    </source>
</evidence>
<feature type="transmembrane region" description="Helical" evidence="10">
    <location>
        <begin position="92"/>
        <end position="113"/>
    </location>
</feature>
<dbReference type="GO" id="GO:0007165">
    <property type="term" value="P:signal transduction"/>
    <property type="evidence" value="ECO:0007669"/>
    <property type="project" value="UniProtKB-KW"/>
</dbReference>
<keyword evidence="9" id="KW-0807">Transducer</keyword>
<evidence type="ECO:0000256" key="3">
    <source>
        <dbReference type="ARBA" id="ARBA00022606"/>
    </source>
</evidence>
<dbReference type="Pfam" id="PF02949">
    <property type="entry name" value="7tm_6"/>
    <property type="match status" value="1"/>
</dbReference>
<keyword evidence="8" id="KW-0675">Receptor</keyword>
<keyword evidence="3" id="KW-0716">Sensory transduction</keyword>
<organism evidence="11 12">
    <name type="scientific">Hypothenemus hampei</name>
    <name type="common">Coffee berry borer</name>
    <dbReference type="NCBI Taxonomy" id="57062"/>
    <lineage>
        <taxon>Eukaryota</taxon>
        <taxon>Metazoa</taxon>
        <taxon>Ecdysozoa</taxon>
        <taxon>Arthropoda</taxon>
        <taxon>Hexapoda</taxon>
        <taxon>Insecta</taxon>
        <taxon>Pterygota</taxon>
        <taxon>Neoptera</taxon>
        <taxon>Endopterygota</taxon>
        <taxon>Coleoptera</taxon>
        <taxon>Polyphaga</taxon>
        <taxon>Cucujiformia</taxon>
        <taxon>Curculionidae</taxon>
        <taxon>Scolytinae</taxon>
        <taxon>Hypothenemus</taxon>
    </lineage>
</organism>
<keyword evidence="4 10" id="KW-0812">Transmembrane</keyword>
<evidence type="ECO:0000313" key="12">
    <source>
        <dbReference type="Proteomes" id="UP001566132"/>
    </source>
</evidence>
<proteinExistence type="predicted"/>
<keyword evidence="12" id="KW-1185">Reference proteome</keyword>
<dbReference type="PANTHER" id="PTHR21137:SF35">
    <property type="entry name" value="ODORANT RECEPTOR 19A-RELATED"/>
    <property type="match status" value="1"/>
</dbReference>
<evidence type="ECO:0000256" key="5">
    <source>
        <dbReference type="ARBA" id="ARBA00022725"/>
    </source>
</evidence>
<evidence type="ECO:0000313" key="11">
    <source>
        <dbReference type="EMBL" id="KAL1489891.1"/>
    </source>
</evidence>
<keyword evidence="5" id="KW-0552">Olfaction</keyword>
<evidence type="ECO:0000256" key="6">
    <source>
        <dbReference type="ARBA" id="ARBA00022989"/>
    </source>
</evidence>
<comment type="subcellular location">
    <subcellularLocation>
        <location evidence="1">Cell membrane</location>
        <topology evidence="1">Multi-pass membrane protein</topology>
    </subcellularLocation>
</comment>
<dbReference type="PANTHER" id="PTHR21137">
    <property type="entry name" value="ODORANT RECEPTOR"/>
    <property type="match status" value="1"/>
</dbReference>
<evidence type="ECO:0000256" key="9">
    <source>
        <dbReference type="ARBA" id="ARBA00023224"/>
    </source>
</evidence>
<dbReference type="EMBL" id="JBDJPC010000011">
    <property type="protein sequence ID" value="KAL1489891.1"/>
    <property type="molecule type" value="Genomic_DNA"/>
</dbReference>
<dbReference type="GO" id="GO:0005886">
    <property type="term" value="C:plasma membrane"/>
    <property type="evidence" value="ECO:0007669"/>
    <property type="project" value="UniProtKB-SubCell"/>
</dbReference>
<gene>
    <name evidence="11" type="ORF">ABEB36_013819</name>
</gene>
<comment type="caution">
    <text evidence="11">The sequence shown here is derived from an EMBL/GenBank/DDBJ whole genome shotgun (WGS) entry which is preliminary data.</text>
</comment>
<accession>A0ABD1E5D3</accession>
<dbReference type="AlphaFoldDB" id="A0ABD1E5D3"/>
<dbReference type="InterPro" id="IPR004117">
    <property type="entry name" value="7tm6_olfct_rcpt"/>
</dbReference>